<reference evidence="10" key="1">
    <citation type="submission" date="2020-04" db="EMBL/GenBank/DDBJ databases">
        <authorList>
            <person name="Alioto T."/>
            <person name="Alioto T."/>
            <person name="Gomez Garrido J."/>
        </authorList>
    </citation>
    <scope>NUCLEOTIDE SEQUENCE</scope>
    <source>
        <strain evidence="10">A484AB</strain>
    </source>
</reference>
<dbReference type="GO" id="GO:0005694">
    <property type="term" value="C:chromosome"/>
    <property type="evidence" value="ECO:0007669"/>
    <property type="project" value="TreeGrafter"/>
</dbReference>
<evidence type="ECO:0000256" key="6">
    <source>
        <dbReference type="ARBA" id="ARBA00034617"/>
    </source>
</evidence>
<name>A0A7D9I6X7_PARCT</name>
<evidence type="ECO:0000256" key="2">
    <source>
        <dbReference type="ARBA" id="ARBA00022741"/>
    </source>
</evidence>
<dbReference type="GO" id="GO:0000724">
    <property type="term" value="P:double-strand break repair via homologous recombination"/>
    <property type="evidence" value="ECO:0007669"/>
    <property type="project" value="TreeGrafter"/>
</dbReference>
<accession>A0A7D9I6X7</accession>
<keyword evidence="4" id="KW-0238">DNA-binding</keyword>
<feature type="domain" description="Helicase ATP-binding" evidence="9">
    <location>
        <begin position="1"/>
        <end position="98"/>
    </location>
</feature>
<dbReference type="GO" id="GO:0005524">
    <property type="term" value="F:ATP binding"/>
    <property type="evidence" value="ECO:0007669"/>
    <property type="project" value="UniProtKB-KW"/>
</dbReference>
<dbReference type="AlphaFoldDB" id="A0A7D9I6X7"/>
<evidence type="ECO:0000313" key="10">
    <source>
        <dbReference type="EMBL" id="CAB4000680.1"/>
    </source>
</evidence>
<dbReference type="InterPro" id="IPR014001">
    <property type="entry name" value="Helicase_ATP-bd"/>
</dbReference>
<keyword evidence="11" id="KW-1185">Reference proteome</keyword>
<dbReference type="GO" id="GO:0043138">
    <property type="term" value="F:3'-5' DNA helicase activity"/>
    <property type="evidence" value="ECO:0007669"/>
    <property type="project" value="UniProtKB-EC"/>
</dbReference>
<dbReference type="PANTHER" id="PTHR13710">
    <property type="entry name" value="DNA HELICASE RECQ FAMILY MEMBER"/>
    <property type="match status" value="1"/>
</dbReference>
<dbReference type="EC" id="5.6.2.4" evidence="7"/>
<comment type="catalytic activity">
    <reaction evidence="6">
        <text>Couples ATP hydrolysis with the unwinding of duplex DNA by translocating in the 3'-5' direction.</text>
        <dbReference type="EC" id="5.6.2.4"/>
    </reaction>
</comment>
<proteinExistence type="inferred from homology"/>
<dbReference type="PROSITE" id="PS51192">
    <property type="entry name" value="HELICASE_ATP_BIND_1"/>
    <property type="match status" value="1"/>
</dbReference>
<protein>
    <recommendedName>
        <fullName evidence="7">DNA 3'-5' helicase</fullName>
        <ecNumber evidence="7">5.6.2.4</ecNumber>
    </recommendedName>
    <alternativeName>
        <fullName evidence="8">DNA 3'-5' helicase Q1</fullName>
    </alternativeName>
</protein>
<evidence type="ECO:0000313" key="11">
    <source>
        <dbReference type="Proteomes" id="UP001152795"/>
    </source>
</evidence>
<dbReference type="InterPro" id="IPR011545">
    <property type="entry name" value="DEAD/DEAH_box_helicase_dom"/>
</dbReference>
<dbReference type="Pfam" id="PF00271">
    <property type="entry name" value="Helicase_C"/>
    <property type="match status" value="1"/>
</dbReference>
<evidence type="ECO:0000256" key="3">
    <source>
        <dbReference type="ARBA" id="ARBA00022840"/>
    </source>
</evidence>
<keyword evidence="2" id="KW-0547">Nucleotide-binding</keyword>
<dbReference type="EMBL" id="CACRXK020003893">
    <property type="protein sequence ID" value="CAB4000680.1"/>
    <property type="molecule type" value="Genomic_DNA"/>
</dbReference>
<dbReference type="InterPro" id="IPR001650">
    <property type="entry name" value="Helicase_C-like"/>
</dbReference>
<dbReference type="SUPFAM" id="SSF52540">
    <property type="entry name" value="P-loop containing nucleoside triphosphate hydrolases"/>
    <property type="match status" value="1"/>
</dbReference>
<evidence type="ECO:0000256" key="1">
    <source>
        <dbReference type="ARBA" id="ARBA00005446"/>
    </source>
</evidence>
<evidence type="ECO:0000256" key="5">
    <source>
        <dbReference type="ARBA" id="ARBA00023235"/>
    </source>
</evidence>
<dbReference type="GO" id="GO:0005737">
    <property type="term" value="C:cytoplasm"/>
    <property type="evidence" value="ECO:0007669"/>
    <property type="project" value="TreeGrafter"/>
</dbReference>
<dbReference type="GO" id="GO:0009378">
    <property type="term" value="F:four-way junction helicase activity"/>
    <property type="evidence" value="ECO:0007669"/>
    <property type="project" value="TreeGrafter"/>
</dbReference>
<evidence type="ECO:0000256" key="4">
    <source>
        <dbReference type="ARBA" id="ARBA00023125"/>
    </source>
</evidence>
<dbReference type="Proteomes" id="UP001152795">
    <property type="component" value="Unassembled WGS sequence"/>
</dbReference>
<comment type="similarity">
    <text evidence="1">Belongs to the helicase family. RecQ subfamily.</text>
</comment>
<keyword evidence="5" id="KW-0413">Isomerase</keyword>
<dbReference type="PANTHER" id="PTHR13710:SF105">
    <property type="entry name" value="ATP-DEPENDENT DNA HELICASE Q1"/>
    <property type="match status" value="1"/>
</dbReference>
<dbReference type="OrthoDB" id="5987219at2759"/>
<evidence type="ECO:0000259" key="9">
    <source>
        <dbReference type="PROSITE" id="PS51192"/>
    </source>
</evidence>
<organism evidence="10 11">
    <name type="scientific">Paramuricea clavata</name>
    <name type="common">Red gorgonian</name>
    <name type="synonym">Violescent sea-whip</name>
    <dbReference type="NCBI Taxonomy" id="317549"/>
    <lineage>
        <taxon>Eukaryota</taxon>
        <taxon>Metazoa</taxon>
        <taxon>Cnidaria</taxon>
        <taxon>Anthozoa</taxon>
        <taxon>Octocorallia</taxon>
        <taxon>Malacalcyonacea</taxon>
        <taxon>Plexauridae</taxon>
        <taxon>Paramuricea</taxon>
    </lineage>
</organism>
<gene>
    <name evidence="10" type="ORF">PACLA_8A062305</name>
</gene>
<dbReference type="InterPro" id="IPR027417">
    <property type="entry name" value="P-loop_NTPase"/>
</dbReference>
<sequence length="242" mass="27540">MVPDYGQCKILFAHPEDILSDIGRKLIKSDVFQKNVVACVIDEAHCVEMWGNDFRKDFKGLDCLKAFFPSSPTLTLSASAPPQLIMKLKESLCLSKGCKIVSKNPNRENIFLDRQKLASNNYGYILRPIAESLLRMNVLYPLTIIYMNLKYCGYAYALFDQILKENQYKGVENIPKARLFAQFHSQQTKRMKEEIIAEITKENSTIRVVFATTALGMGVNAPHVNHVIHIGLLQIWNPICKK</sequence>
<evidence type="ECO:0000256" key="8">
    <source>
        <dbReference type="ARBA" id="ARBA00044566"/>
    </source>
</evidence>
<keyword evidence="3" id="KW-0067">ATP-binding</keyword>
<dbReference type="Gene3D" id="3.40.50.300">
    <property type="entry name" value="P-loop containing nucleotide triphosphate hydrolases"/>
    <property type="match status" value="2"/>
</dbReference>
<dbReference type="Pfam" id="PF00270">
    <property type="entry name" value="DEAD"/>
    <property type="match status" value="1"/>
</dbReference>
<comment type="caution">
    <text evidence="10">The sequence shown here is derived from an EMBL/GenBank/DDBJ whole genome shotgun (WGS) entry which is preliminary data.</text>
</comment>
<dbReference type="GO" id="GO:0003677">
    <property type="term" value="F:DNA binding"/>
    <property type="evidence" value="ECO:0007669"/>
    <property type="project" value="UniProtKB-KW"/>
</dbReference>
<evidence type="ECO:0000256" key="7">
    <source>
        <dbReference type="ARBA" id="ARBA00034808"/>
    </source>
</evidence>